<comment type="subcellular location">
    <subcellularLocation>
        <location evidence="1">Cell outer membrane</location>
    </subcellularLocation>
</comment>
<proteinExistence type="inferred from homology"/>
<keyword evidence="3 6" id="KW-0732">Signal</keyword>
<accession>A0AAN4W1R6</accession>
<dbReference type="AlphaFoldDB" id="A0AAN4W1R6"/>
<keyword evidence="10" id="KW-1185">Reference proteome</keyword>
<organism evidence="9 10">
    <name type="scientific">Persicobacter diffluens</name>
    <dbReference type="NCBI Taxonomy" id="981"/>
    <lineage>
        <taxon>Bacteria</taxon>
        <taxon>Pseudomonadati</taxon>
        <taxon>Bacteroidota</taxon>
        <taxon>Cytophagia</taxon>
        <taxon>Cytophagales</taxon>
        <taxon>Persicobacteraceae</taxon>
        <taxon>Persicobacter</taxon>
    </lineage>
</organism>
<keyword evidence="4" id="KW-0472">Membrane</keyword>
<evidence type="ECO:0000256" key="6">
    <source>
        <dbReference type="SAM" id="SignalP"/>
    </source>
</evidence>
<dbReference type="Pfam" id="PF14322">
    <property type="entry name" value="SusD-like_3"/>
    <property type="match status" value="1"/>
</dbReference>
<dbReference type="RefSeq" id="WP_338238234.1">
    <property type="nucleotide sequence ID" value="NZ_BQKE01000002.1"/>
</dbReference>
<feature type="domain" description="SusD-like N-terminal" evidence="8">
    <location>
        <begin position="105"/>
        <end position="232"/>
    </location>
</feature>
<dbReference type="InterPro" id="IPR011990">
    <property type="entry name" value="TPR-like_helical_dom_sf"/>
</dbReference>
<comment type="similarity">
    <text evidence="2">Belongs to the SusD family.</text>
</comment>
<feature type="chain" id="PRO_5042828066" evidence="6">
    <location>
        <begin position="19"/>
        <end position="490"/>
    </location>
</feature>
<feature type="signal peptide" evidence="6">
    <location>
        <begin position="1"/>
        <end position="18"/>
    </location>
</feature>
<evidence type="ECO:0000256" key="2">
    <source>
        <dbReference type="ARBA" id="ARBA00006275"/>
    </source>
</evidence>
<evidence type="ECO:0000259" key="8">
    <source>
        <dbReference type="Pfam" id="PF14322"/>
    </source>
</evidence>
<dbReference type="Gene3D" id="1.25.40.390">
    <property type="match status" value="1"/>
</dbReference>
<gene>
    <name evidence="9" type="ORF">PEDI_35700</name>
</gene>
<dbReference type="InterPro" id="IPR033985">
    <property type="entry name" value="SusD-like_N"/>
</dbReference>
<sequence length="490" mass="55730">MKKHLIYFFGLLWMISTAACTGDFLDQGPSNSVDEEELLGSVEGCDLALNGVYRYMYLSGSHETFGEMAINLALDLRGEDIVMHSFGNGWFTRDYGIQFSRREIDGRPNDIWGFYYHIIFQVNQVLKYIDAAEGDQELRKEVKGQALALRAYSHHRLIQVFQHTYVGNENAPGVPIRVTPTFENLPRSSVAEVYEQIEEDYTEAIELLEETARYHPSHLSLASVMGLKARVHLVKNEWKEAADLAREAISAAEDFGFRLMEGPELQGGYSNANHPEVLWALAINGQQTTFYASFFSHMDPFAGGYATIGSFKKGTPEFLSLMSNNDYRKSVFFKENTAWGNITIPENTSQKFRLKAYDGSWEGDYLLMRLAELYLIQAEGYAHTGDDSRARSAINTLLRTRIENFRDISLSGQELVDEVLKQRRIEFWGEGHRYFDMMRNKEDLIRSKSHDPGLAQITELEAGANAWLMQIPQGELDANDWINAGDQNPL</sequence>
<dbReference type="Pfam" id="PF07980">
    <property type="entry name" value="SusD_RagB"/>
    <property type="match status" value="1"/>
</dbReference>
<evidence type="ECO:0000256" key="4">
    <source>
        <dbReference type="ARBA" id="ARBA00023136"/>
    </source>
</evidence>
<evidence type="ECO:0000256" key="5">
    <source>
        <dbReference type="ARBA" id="ARBA00023237"/>
    </source>
</evidence>
<dbReference type="Proteomes" id="UP001310022">
    <property type="component" value="Unassembled WGS sequence"/>
</dbReference>
<evidence type="ECO:0000313" key="10">
    <source>
        <dbReference type="Proteomes" id="UP001310022"/>
    </source>
</evidence>
<dbReference type="InterPro" id="IPR012944">
    <property type="entry name" value="SusD_RagB_dom"/>
</dbReference>
<evidence type="ECO:0000256" key="3">
    <source>
        <dbReference type="ARBA" id="ARBA00022729"/>
    </source>
</evidence>
<dbReference type="SUPFAM" id="SSF48452">
    <property type="entry name" value="TPR-like"/>
    <property type="match status" value="1"/>
</dbReference>
<dbReference type="PROSITE" id="PS51257">
    <property type="entry name" value="PROKAR_LIPOPROTEIN"/>
    <property type="match status" value="1"/>
</dbReference>
<protein>
    <submittedName>
        <fullName evidence="9">Membrane protein</fullName>
    </submittedName>
</protein>
<comment type="caution">
    <text evidence="9">The sequence shown here is derived from an EMBL/GenBank/DDBJ whole genome shotgun (WGS) entry which is preliminary data.</text>
</comment>
<dbReference type="GO" id="GO:0009279">
    <property type="term" value="C:cell outer membrane"/>
    <property type="evidence" value="ECO:0007669"/>
    <property type="project" value="UniProtKB-SubCell"/>
</dbReference>
<evidence type="ECO:0000259" key="7">
    <source>
        <dbReference type="Pfam" id="PF07980"/>
    </source>
</evidence>
<evidence type="ECO:0000313" key="9">
    <source>
        <dbReference type="EMBL" id="GJM63018.1"/>
    </source>
</evidence>
<reference evidence="9 10" key="1">
    <citation type="submission" date="2021-12" db="EMBL/GenBank/DDBJ databases">
        <title>Genome sequencing of bacteria with rrn-lacking chromosome and rrn-plasmid.</title>
        <authorList>
            <person name="Anda M."/>
            <person name="Iwasaki W."/>
        </authorList>
    </citation>
    <scope>NUCLEOTIDE SEQUENCE [LARGE SCALE GENOMIC DNA]</scope>
    <source>
        <strain evidence="9 10">NBRC 15940</strain>
    </source>
</reference>
<feature type="domain" description="RagB/SusD" evidence="7">
    <location>
        <begin position="362"/>
        <end position="489"/>
    </location>
</feature>
<evidence type="ECO:0000256" key="1">
    <source>
        <dbReference type="ARBA" id="ARBA00004442"/>
    </source>
</evidence>
<keyword evidence="5" id="KW-0998">Cell outer membrane</keyword>
<name>A0AAN4W1R6_9BACT</name>
<dbReference type="EMBL" id="BQKE01000002">
    <property type="protein sequence ID" value="GJM63018.1"/>
    <property type="molecule type" value="Genomic_DNA"/>
</dbReference>
<dbReference type="CDD" id="cd08977">
    <property type="entry name" value="SusD"/>
    <property type="match status" value="1"/>
</dbReference>